<dbReference type="Gene3D" id="1.10.3720.10">
    <property type="entry name" value="MetI-like"/>
    <property type="match status" value="1"/>
</dbReference>
<evidence type="ECO:0000313" key="11">
    <source>
        <dbReference type="Proteomes" id="UP001203880"/>
    </source>
</evidence>
<evidence type="ECO:0000256" key="3">
    <source>
        <dbReference type="ARBA" id="ARBA00022475"/>
    </source>
</evidence>
<keyword evidence="7 8" id="KW-0472">Membrane</keyword>
<keyword evidence="2 8" id="KW-0813">Transport</keyword>
<evidence type="ECO:0000256" key="4">
    <source>
        <dbReference type="ARBA" id="ARBA00022519"/>
    </source>
</evidence>
<gene>
    <name evidence="10" type="ORF">M3P21_16200</name>
</gene>
<dbReference type="EMBL" id="JAMFMB010000022">
    <property type="protein sequence ID" value="MCL6285075.1"/>
    <property type="molecule type" value="Genomic_DNA"/>
</dbReference>
<comment type="subcellular location">
    <subcellularLocation>
        <location evidence="1">Cell inner membrane</location>
        <topology evidence="1">Multi-pass membrane protein</topology>
    </subcellularLocation>
    <subcellularLocation>
        <location evidence="8">Cell membrane</location>
        <topology evidence="8">Multi-pass membrane protein</topology>
    </subcellularLocation>
</comment>
<evidence type="ECO:0000259" key="9">
    <source>
        <dbReference type="PROSITE" id="PS50928"/>
    </source>
</evidence>
<feature type="transmembrane region" description="Helical" evidence="8">
    <location>
        <begin position="242"/>
        <end position="266"/>
    </location>
</feature>
<feature type="transmembrane region" description="Helical" evidence="8">
    <location>
        <begin position="141"/>
        <end position="162"/>
    </location>
</feature>
<evidence type="ECO:0000256" key="1">
    <source>
        <dbReference type="ARBA" id="ARBA00004429"/>
    </source>
</evidence>
<dbReference type="RefSeq" id="WP_249711519.1">
    <property type="nucleotide sequence ID" value="NZ_JAMFMB010000022.1"/>
</dbReference>
<evidence type="ECO:0000256" key="7">
    <source>
        <dbReference type="ARBA" id="ARBA00023136"/>
    </source>
</evidence>
<feature type="transmembrane region" description="Helical" evidence="8">
    <location>
        <begin position="12"/>
        <end position="38"/>
    </location>
</feature>
<keyword evidence="4" id="KW-0997">Cell inner membrane</keyword>
<dbReference type="CDD" id="cd06261">
    <property type="entry name" value="TM_PBP2"/>
    <property type="match status" value="1"/>
</dbReference>
<dbReference type="SUPFAM" id="SSF161098">
    <property type="entry name" value="MetI-like"/>
    <property type="match status" value="1"/>
</dbReference>
<evidence type="ECO:0000256" key="8">
    <source>
        <dbReference type="RuleBase" id="RU363032"/>
    </source>
</evidence>
<feature type="domain" description="ABC transmembrane type-1" evidence="9">
    <location>
        <begin position="73"/>
        <end position="261"/>
    </location>
</feature>
<dbReference type="InterPro" id="IPR035906">
    <property type="entry name" value="MetI-like_sf"/>
</dbReference>
<comment type="caution">
    <text evidence="10">The sequence shown here is derived from an EMBL/GenBank/DDBJ whole genome shotgun (WGS) entry which is preliminary data.</text>
</comment>
<keyword evidence="11" id="KW-1185">Reference proteome</keyword>
<name>A0ABT0Q5I8_9RHOB</name>
<accession>A0ABT0Q5I8</accession>
<feature type="transmembrane region" description="Helical" evidence="8">
    <location>
        <begin position="190"/>
        <end position="209"/>
    </location>
</feature>
<dbReference type="Proteomes" id="UP001203880">
    <property type="component" value="Unassembled WGS sequence"/>
</dbReference>
<reference evidence="10" key="1">
    <citation type="submission" date="2022-05" db="EMBL/GenBank/DDBJ databases">
        <authorList>
            <person name="Park J.-S."/>
        </authorList>
    </citation>
    <scope>NUCLEOTIDE SEQUENCE</scope>
    <source>
        <strain evidence="10">2012CJ41-6</strain>
    </source>
</reference>
<keyword evidence="5 8" id="KW-0812">Transmembrane</keyword>
<feature type="transmembrane region" description="Helical" evidence="8">
    <location>
        <begin position="73"/>
        <end position="95"/>
    </location>
</feature>
<dbReference type="PANTHER" id="PTHR43357:SF4">
    <property type="entry name" value="INNER MEMBRANE ABC TRANSPORTER PERMEASE PROTEIN YDCV"/>
    <property type="match status" value="1"/>
</dbReference>
<keyword evidence="6 8" id="KW-1133">Transmembrane helix</keyword>
<dbReference type="PANTHER" id="PTHR43357">
    <property type="entry name" value="INNER MEMBRANE ABC TRANSPORTER PERMEASE PROTEIN YDCV"/>
    <property type="match status" value="1"/>
</dbReference>
<dbReference type="Pfam" id="PF00528">
    <property type="entry name" value="BPD_transp_1"/>
    <property type="match status" value="1"/>
</dbReference>
<organism evidence="10 11">
    <name type="scientific">Ruegeria spongiae</name>
    <dbReference type="NCBI Taxonomy" id="2942209"/>
    <lineage>
        <taxon>Bacteria</taxon>
        <taxon>Pseudomonadati</taxon>
        <taxon>Pseudomonadota</taxon>
        <taxon>Alphaproteobacteria</taxon>
        <taxon>Rhodobacterales</taxon>
        <taxon>Roseobacteraceae</taxon>
        <taxon>Ruegeria</taxon>
    </lineage>
</organism>
<feature type="transmembrane region" description="Helical" evidence="8">
    <location>
        <begin position="107"/>
        <end position="129"/>
    </location>
</feature>
<evidence type="ECO:0000256" key="2">
    <source>
        <dbReference type="ARBA" id="ARBA00022448"/>
    </source>
</evidence>
<evidence type="ECO:0000313" key="10">
    <source>
        <dbReference type="EMBL" id="MCL6285075.1"/>
    </source>
</evidence>
<keyword evidence="3" id="KW-1003">Cell membrane</keyword>
<protein>
    <submittedName>
        <fullName evidence="10">ABC transporter permease subunit</fullName>
    </submittedName>
</protein>
<proteinExistence type="inferred from homology"/>
<evidence type="ECO:0000256" key="5">
    <source>
        <dbReference type="ARBA" id="ARBA00022692"/>
    </source>
</evidence>
<dbReference type="InterPro" id="IPR000515">
    <property type="entry name" value="MetI-like"/>
</dbReference>
<evidence type="ECO:0000256" key="6">
    <source>
        <dbReference type="ARBA" id="ARBA00022989"/>
    </source>
</evidence>
<sequence length="269" mass="30071">MRMLRSHRKVQTISKIVAAFLGYFTLSILYFPIIWLILMSFSGEPLSTIPGDFTLKWYNALIDNNSFRIGQPVFLSLCLAVFTGLACAACALLVGRVLPKIQGGWPYLLLFLLPLFIPGIVLGAGMFMYYRLVIGVKMGMWSLALAHFVWAFPFALLCMLIVSSRFDPRLLEAAADLGASRWRQFRDIEFPLMKPGIFAGAFFSFLLSFNELPRSIFMRSGELTLPLFLWIQSGSHDSTIPLIYAMSALITVASLAISVIAIRMMISGD</sequence>
<dbReference type="PROSITE" id="PS50928">
    <property type="entry name" value="ABC_TM1"/>
    <property type="match status" value="1"/>
</dbReference>
<comment type="similarity">
    <text evidence="8">Belongs to the binding-protein-dependent transport system permease family.</text>
</comment>